<keyword evidence="9" id="KW-1185">Reference proteome</keyword>
<feature type="transmembrane region" description="Helical" evidence="5">
    <location>
        <begin position="254"/>
        <end position="277"/>
    </location>
</feature>
<dbReference type="AlphaFoldDB" id="A0A815N998"/>
<feature type="transmembrane region" description="Helical" evidence="5">
    <location>
        <begin position="174"/>
        <end position="195"/>
    </location>
</feature>
<feature type="transmembrane region" description="Helical" evidence="5">
    <location>
        <begin position="226"/>
        <end position="248"/>
    </location>
</feature>
<evidence type="ECO:0000313" key="10">
    <source>
        <dbReference type="Proteomes" id="UP000663852"/>
    </source>
</evidence>
<feature type="transmembrane region" description="Helical" evidence="5">
    <location>
        <begin position="131"/>
        <end position="154"/>
    </location>
</feature>
<dbReference type="OrthoDB" id="10693778at2759"/>
<feature type="domain" description="G-protein coupled receptors family 1 profile" evidence="6">
    <location>
        <begin position="109"/>
        <end position="286"/>
    </location>
</feature>
<comment type="subcellular location">
    <subcellularLocation>
        <location evidence="1">Membrane</location>
    </subcellularLocation>
</comment>
<evidence type="ECO:0000256" key="5">
    <source>
        <dbReference type="SAM" id="Phobius"/>
    </source>
</evidence>
<keyword evidence="4 5" id="KW-0472">Membrane</keyword>
<gene>
    <name evidence="7" type="ORF">EDS130_LOCUS38251</name>
    <name evidence="8" type="ORF">XAT740_LOCUS35972</name>
</gene>
<evidence type="ECO:0000256" key="1">
    <source>
        <dbReference type="ARBA" id="ARBA00004370"/>
    </source>
</evidence>
<evidence type="ECO:0000256" key="3">
    <source>
        <dbReference type="ARBA" id="ARBA00022989"/>
    </source>
</evidence>
<sequence length="301" mass="34575">MPATTVFIESWFLPVEILKTICTFLTIVCCTIYLCIILLDKTCHTLPMILTANTYASTLAFACSMLSTSIATIEHDLKLIYYQDPQCVGRCFASHASAFWLNYSFSIEAMYRYVIVMYPTRLYFQTIKFHTIIICLSWLCGTLYPVVFLFLGSIVYNVDNQICQVPLGLSFPMIYAALGVYLIPLTMTVFIYFRLVCYVKQMSKRVTPIYIISRAQRELRMVQHTILTSILLISLGAPYTIFIVMSFFHSAPQYHFRLAYISIDISLLLMMIVLFCFNEPLKTVVKKKLHPRANMVMAVIA</sequence>
<dbReference type="EMBL" id="CAJNOR010003650">
    <property type="protein sequence ID" value="CAF1434585.1"/>
    <property type="molecule type" value="Genomic_DNA"/>
</dbReference>
<feature type="transmembrane region" description="Helical" evidence="5">
    <location>
        <begin position="17"/>
        <end position="39"/>
    </location>
</feature>
<evidence type="ECO:0000313" key="9">
    <source>
        <dbReference type="Proteomes" id="UP000663828"/>
    </source>
</evidence>
<dbReference type="Proteomes" id="UP000663852">
    <property type="component" value="Unassembled WGS sequence"/>
</dbReference>
<organism evidence="7 10">
    <name type="scientific">Adineta ricciae</name>
    <name type="common">Rotifer</name>
    <dbReference type="NCBI Taxonomy" id="249248"/>
    <lineage>
        <taxon>Eukaryota</taxon>
        <taxon>Metazoa</taxon>
        <taxon>Spiralia</taxon>
        <taxon>Gnathifera</taxon>
        <taxon>Rotifera</taxon>
        <taxon>Eurotatoria</taxon>
        <taxon>Bdelloidea</taxon>
        <taxon>Adinetida</taxon>
        <taxon>Adinetidae</taxon>
        <taxon>Adineta</taxon>
    </lineage>
</organism>
<protein>
    <recommendedName>
        <fullName evidence="6">G-protein coupled receptors family 1 profile domain-containing protein</fullName>
    </recommendedName>
</protein>
<evidence type="ECO:0000313" key="7">
    <source>
        <dbReference type="EMBL" id="CAF1431731.1"/>
    </source>
</evidence>
<evidence type="ECO:0000313" key="8">
    <source>
        <dbReference type="EMBL" id="CAF1434585.1"/>
    </source>
</evidence>
<dbReference type="PROSITE" id="PS50262">
    <property type="entry name" value="G_PROTEIN_RECEP_F1_2"/>
    <property type="match status" value="1"/>
</dbReference>
<evidence type="ECO:0000259" key="6">
    <source>
        <dbReference type="PROSITE" id="PS50262"/>
    </source>
</evidence>
<name>A0A815N998_ADIRI</name>
<reference evidence="7" key="1">
    <citation type="submission" date="2021-02" db="EMBL/GenBank/DDBJ databases">
        <authorList>
            <person name="Nowell W R."/>
        </authorList>
    </citation>
    <scope>NUCLEOTIDE SEQUENCE</scope>
</reference>
<dbReference type="Gene3D" id="1.20.1070.10">
    <property type="entry name" value="Rhodopsin 7-helix transmembrane proteins"/>
    <property type="match status" value="1"/>
</dbReference>
<evidence type="ECO:0000256" key="4">
    <source>
        <dbReference type="ARBA" id="ARBA00023136"/>
    </source>
</evidence>
<evidence type="ECO:0000256" key="2">
    <source>
        <dbReference type="ARBA" id="ARBA00022692"/>
    </source>
</evidence>
<dbReference type="EMBL" id="CAJNOJ010000395">
    <property type="protein sequence ID" value="CAF1431731.1"/>
    <property type="molecule type" value="Genomic_DNA"/>
</dbReference>
<proteinExistence type="predicted"/>
<dbReference type="InterPro" id="IPR017452">
    <property type="entry name" value="GPCR_Rhodpsn_7TM"/>
</dbReference>
<dbReference type="Proteomes" id="UP000663828">
    <property type="component" value="Unassembled WGS sequence"/>
</dbReference>
<keyword evidence="3 5" id="KW-1133">Transmembrane helix</keyword>
<keyword evidence="2 5" id="KW-0812">Transmembrane</keyword>
<dbReference type="GO" id="GO:0016020">
    <property type="term" value="C:membrane"/>
    <property type="evidence" value="ECO:0007669"/>
    <property type="project" value="UniProtKB-SubCell"/>
</dbReference>
<accession>A0A815N998</accession>
<comment type="caution">
    <text evidence="7">The sequence shown here is derived from an EMBL/GenBank/DDBJ whole genome shotgun (WGS) entry which is preliminary data.</text>
</comment>
<dbReference type="CDD" id="cd00637">
    <property type="entry name" value="7tm_classA_rhodopsin-like"/>
    <property type="match status" value="1"/>
</dbReference>
<dbReference type="SUPFAM" id="SSF81321">
    <property type="entry name" value="Family A G protein-coupled receptor-like"/>
    <property type="match status" value="1"/>
</dbReference>